<dbReference type="GO" id="GO:0017057">
    <property type="term" value="F:6-phosphogluconolactonase activity"/>
    <property type="evidence" value="ECO:0007669"/>
    <property type="project" value="TreeGrafter"/>
</dbReference>
<proteinExistence type="inferred from homology"/>
<sequence length="350" mass="39079">MSSVFYIGCYTQMLTDDFGGKGEGIYTIEINNKNGDIKVLHTFSMTNPAYLALSDDKKYLYALTEVFENEQPKVKAFKVQDDYSLRLINEQAIDGSLPCHITFKNDCLFIACYGSGNLLLFPTKDGGALSPYAQNFQHEGSSINLERQEGPHAHQSVVHPNGKAVFVPDLGMDTIKTYQLDGATLIETKHNDIPVEKGGGPRHIVFNKKGDLGYVINELTGDISILKQKNDKFTFLKSVTSLPEFFNETPSASAIRIHPNGNYLYAGNRTLDAITIFKIHGDDLELQSFQYTKGKTIREFNIIANGKWLIACLQDSDEVIVYEVRSDGELIEQYRSFDVISAVCVTDVIN</sequence>
<organism evidence="3 4">
    <name type="scientific">Flavivirga eckloniae</name>
    <dbReference type="NCBI Taxonomy" id="1803846"/>
    <lineage>
        <taxon>Bacteria</taxon>
        <taxon>Pseudomonadati</taxon>
        <taxon>Bacteroidota</taxon>
        <taxon>Flavobacteriia</taxon>
        <taxon>Flavobacteriales</taxon>
        <taxon>Flavobacteriaceae</taxon>
        <taxon>Flavivirga</taxon>
    </lineage>
</organism>
<dbReference type="PANTHER" id="PTHR30344:SF1">
    <property type="entry name" value="6-PHOSPHOGLUCONOLACTONASE"/>
    <property type="match status" value="1"/>
</dbReference>
<gene>
    <name evidence="3" type="ORF">C1H87_18305</name>
</gene>
<dbReference type="InterPro" id="IPR019405">
    <property type="entry name" value="Lactonase_7-beta_prop"/>
</dbReference>
<dbReference type="AlphaFoldDB" id="A0A2K9PUT0"/>
<dbReference type="OrthoDB" id="9790815at2"/>
<keyword evidence="2" id="KW-0313">Glucose metabolism</keyword>
<dbReference type="Pfam" id="PF10282">
    <property type="entry name" value="Lactonase"/>
    <property type="match status" value="1"/>
</dbReference>
<comment type="similarity">
    <text evidence="1">Belongs to the cycloisomerase 2 family.</text>
</comment>
<dbReference type="RefSeq" id="WP_102757204.1">
    <property type="nucleotide sequence ID" value="NZ_CP025791.1"/>
</dbReference>
<name>A0A2K9PUT0_9FLAO</name>
<dbReference type="InterPro" id="IPR011048">
    <property type="entry name" value="Haem_d1_sf"/>
</dbReference>
<dbReference type="InterPro" id="IPR015943">
    <property type="entry name" value="WD40/YVTN_repeat-like_dom_sf"/>
</dbReference>
<protein>
    <recommendedName>
        <fullName evidence="5">6-phosphogluconolactonase</fullName>
    </recommendedName>
</protein>
<dbReference type="PANTHER" id="PTHR30344">
    <property type="entry name" value="6-PHOSPHOGLUCONOLACTONASE-RELATED"/>
    <property type="match status" value="1"/>
</dbReference>
<dbReference type="SUPFAM" id="SSF51004">
    <property type="entry name" value="C-terminal (heme d1) domain of cytochrome cd1-nitrite reductase"/>
    <property type="match status" value="1"/>
</dbReference>
<keyword evidence="4" id="KW-1185">Reference proteome</keyword>
<keyword evidence="2" id="KW-0119">Carbohydrate metabolism</keyword>
<evidence type="ECO:0000256" key="2">
    <source>
        <dbReference type="ARBA" id="ARBA00022526"/>
    </source>
</evidence>
<dbReference type="Proteomes" id="UP000235826">
    <property type="component" value="Chromosome"/>
</dbReference>
<evidence type="ECO:0008006" key="5">
    <source>
        <dbReference type="Google" id="ProtNLM"/>
    </source>
</evidence>
<dbReference type="KEGG" id="fek:C1H87_18305"/>
<dbReference type="InterPro" id="IPR050282">
    <property type="entry name" value="Cycloisomerase_2"/>
</dbReference>
<accession>A0A2K9PUT0</accession>
<evidence type="ECO:0000256" key="1">
    <source>
        <dbReference type="ARBA" id="ARBA00005564"/>
    </source>
</evidence>
<reference evidence="3 4" key="1">
    <citation type="submission" date="2018-01" db="EMBL/GenBank/DDBJ databases">
        <title>Complete genome sequence of Flavivirga eckloniae ECD14 isolated from seaweed Ecklonia cava.</title>
        <authorList>
            <person name="Lee J.H."/>
            <person name="Baik K.S."/>
            <person name="Seong C.N."/>
        </authorList>
    </citation>
    <scope>NUCLEOTIDE SEQUENCE [LARGE SCALE GENOMIC DNA]</scope>
    <source>
        <strain evidence="3 4">ECD14</strain>
    </source>
</reference>
<evidence type="ECO:0000313" key="4">
    <source>
        <dbReference type="Proteomes" id="UP000235826"/>
    </source>
</evidence>
<evidence type="ECO:0000313" key="3">
    <source>
        <dbReference type="EMBL" id="AUP80558.1"/>
    </source>
</evidence>
<dbReference type="Gene3D" id="2.130.10.10">
    <property type="entry name" value="YVTN repeat-like/Quinoprotein amine dehydrogenase"/>
    <property type="match status" value="1"/>
</dbReference>
<dbReference type="GO" id="GO:0006006">
    <property type="term" value="P:glucose metabolic process"/>
    <property type="evidence" value="ECO:0007669"/>
    <property type="project" value="UniProtKB-KW"/>
</dbReference>
<dbReference type="EMBL" id="CP025791">
    <property type="protein sequence ID" value="AUP80558.1"/>
    <property type="molecule type" value="Genomic_DNA"/>
</dbReference>